<dbReference type="EMBL" id="CAKOAT010136488">
    <property type="protein sequence ID" value="CAH8337531.1"/>
    <property type="molecule type" value="Genomic_DNA"/>
</dbReference>
<dbReference type="PANTHER" id="PTHR12374">
    <property type="entry name" value="TRANSCRIPTIONAL ADAPTOR 2 ADA2 -RELATED"/>
    <property type="match status" value="1"/>
</dbReference>
<dbReference type="InterPro" id="IPR036388">
    <property type="entry name" value="WH-like_DNA-bd_sf"/>
</dbReference>
<dbReference type="FunFam" id="1.10.10.10:FF:000087">
    <property type="entry name" value="Transcriptional adapter 2"/>
    <property type="match status" value="1"/>
</dbReference>
<comment type="caution">
    <text evidence="1">The sequence shown here is derived from an EMBL/GenBank/DDBJ whole genome shotgun (WGS) entry which is preliminary data.</text>
</comment>
<accession>A0ABC8JRA2</accession>
<dbReference type="Gene3D" id="1.10.10.10">
    <property type="entry name" value="Winged helix-like DNA-binding domain superfamily/Winged helix DNA-binding domain"/>
    <property type="match status" value="1"/>
</dbReference>
<dbReference type="PANTHER" id="PTHR12374:SF20">
    <property type="entry name" value="TRANSCRIPTIONAL ADAPTER 2-ALPHA"/>
    <property type="match status" value="1"/>
</dbReference>
<organism evidence="1 2">
    <name type="scientific">Eruca vesicaria subsp. sativa</name>
    <name type="common">Garden rocket</name>
    <name type="synonym">Eruca sativa</name>
    <dbReference type="NCBI Taxonomy" id="29727"/>
    <lineage>
        <taxon>Eukaryota</taxon>
        <taxon>Viridiplantae</taxon>
        <taxon>Streptophyta</taxon>
        <taxon>Embryophyta</taxon>
        <taxon>Tracheophyta</taxon>
        <taxon>Spermatophyta</taxon>
        <taxon>Magnoliopsida</taxon>
        <taxon>eudicotyledons</taxon>
        <taxon>Gunneridae</taxon>
        <taxon>Pentapetalae</taxon>
        <taxon>rosids</taxon>
        <taxon>malvids</taxon>
        <taxon>Brassicales</taxon>
        <taxon>Brassicaceae</taxon>
        <taxon>Brassiceae</taxon>
        <taxon>Eruca</taxon>
    </lineage>
</organism>
<protein>
    <submittedName>
        <fullName evidence="1">Uncharacterized protein</fullName>
    </submittedName>
</protein>
<evidence type="ECO:0000313" key="1">
    <source>
        <dbReference type="EMBL" id="CAH8337531.1"/>
    </source>
</evidence>
<dbReference type="SUPFAM" id="SSF46689">
    <property type="entry name" value="Homeodomain-like"/>
    <property type="match status" value="1"/>
</dbReference>
<proteinExistence type="predicted"/>
<dbReference type="InterPro" id="IPR009057">
    <property type="entry name" value="Homeodomain-like_sf"/>
</dbReference>
<dbReference type="Proteomes" id="UP001642260">
    <property type="component" value="Unassembled WGS sequence"/>
</dbReference>
<keyword evidence="2" id="KW-1185">Reference proteome</keyword>
<name>A0ABC8JRA2_ERUVS</name>
<reference evidence="1 2" key="1">
    <citation type="submission" date="2022-03" db="EMBL/GenBank/DDBJ databases">
        <authorList>
            <person name="Macdonald S."/>
            <person name="Ahmed S."/>
            <person name="Newling K."/>
        </authorList>
    </citation>
    <scope>NUCLEOTIDE SEQUENCE [LARGE SCALE GENOMIC DNA]</scope>
</reference>
<dbReference type="AlphaFoldDB" id="A0ABC8JRA2"/>
<sequence length="236" mass="27202">MDAEREQKLQILHIYSKRNLLYPDQFDLSLSAEEKQIYDKCKVFALFHSKEKHKELIPKAIEEHRILERIQDLQEARAAGCTTTTKFNRFIEEKRKKKAEFFLLQLNHGGQGNVAGKALKSPRGLQRNLQSFGSDSLSKATFPIICSSLDNWGVSGLLGADLLSETEKKMCNEMRILPAHYFKILETLKSEIKKKSDAYSFFRVEPSQVDKVYDLLKQKIFQSSISIIDQLPIMMN</sequence>
<gene>
    <name evidence="1" type="ORF">ERUC_LOCUS14548</name>
</gene>
<evidence type="ECO:0000313" key="2">
    <source>
        <dbReference type="Proteomes" id="UP001642260"/>
    </source>
</evidence>